<dbReference type="InterPro" id="IPR001296">
    <property type="entry name" value="Glyco_trans_1"/>
</dbReference>
<dbReference type="SUPFAM" id="SSF53756">
    <property type="entry name" value="UDP-Glycosyltransferase/glycogen phosphorylase"/>
    <property type="match status" value="1"/>
</dbReference>
<evidence type="ECO:0000259" key="1">
    <source>
        <dbReference type="Pfam" id="PF00534"/>
    </source>
</evidence>
<keyword evidence="3" id="KW-1185">Reference proteome</keyword>
<dbReference type="Gene3D" id="3.40.50.2000">
    <property type="entry name" value="Glycogen Phosphorylase B"/>
    <property type="match status" value="2"/>
</dbReference>
<dbReference type="CDD" id="cd03801">
    <property type="entry name" value="GT4_PimA-like"/>
    <property type="match status" value="1"/>
</dbReference>
<organism evidence="2 3">
    <name type="scientific">Winogradskyella haliclonae</name>
    <dbReference type="NCBI Taxonomy" id="2048558"/>
    <lineage>
        <taxon>Bacteria</taxon>
        <taxon>Pseudomonadati</taxon>
        <taxon>Bacteroidota</taxon>
        <taxon>Flavobacteriia</taxon>
        <taxon>Flavobacteriales</taxon>
        <taxon>Flavobacteriaceae</taxon>
        <taxon>Winogradskyella</taxon>
    </lineage>
</organism>
<evidence type="ECO:0000313" key="3">
    <source>
        <dbReference type="Proteomes" id="UP000624701"/>
    </source>
</evidence>
<gene>
    <name evidence="2" type="ORF">GCM10011444_23380</name>
</gene>
<feature type="domain" description="Glycosyl transferase family 1" evidence="1">
    <location>
        <begin position="201"/>
        <end position="369"/>
    </location>
</feature>
<dbReference type="PANTHER" id="PTHR12526:SF630">
    <property type="entry name" value="GLYCOSYLTRANSFERASE"/>
    <property type="match status" value="1"/>
</dbReference>
<comment type="caution">
    <text evidence="2">The sequence shown here is derived from an EMBL/GenBank/DDBJ whole genome shotgun (WGS) entry which is preliminary data.</text>
</comment>
<protein>
    <submittedName>
        <fullName evidence="2">Colanic acid biosynthesis glycosyltransferase WcaL</fullName>
    </submittedName>
</protein>
<dbReference type="Pfam" id="PF00534">
    <property type="entry name" value="Glycos_transf_1"/>
    <property type="match status" value="1"/>
</dbReference>
<dbReference type="RefSeq" id="WP_188374934.1">
    <property type="nucleotide sequence ID" value="NZ_BMDQ01000003.1"/>
</dbReference>
<name>A0ABQ2C104_9FLAO</name>
<evidence type="ECO:0000313" key="2">
    <source>
        <dbReference type="EMBL" id="GGI58029.1"/>
    </source>
</evidence>
<dbReference type="EMBL" id="BMDQ01000003">
    <property type="protein sequence ID" value="GGI58029.1"/>
    <property type="molecule type" value="Genomic_DNA"/>
</dbReference>
<sequence length="389" mass="44328">MKIGIVLAQPPSYSETFFNSKIKGLLEHGYTVELYVREKSSGYKNCKVFTAPKVSKNRIIQLFKTVFVLLVLLFSLKRLLRFIRLEKSAGRLRAQIFKNVYTNSHLLRANIDWLHFGFTTMALQSEHVAKSIGAKMAVSCRGYDMDVYPLKTPNSYDLVWKNVDKVHTISKYMLAKANANGMLDATKTMIITPAINTARFEKDIEKQIDETKPIQITTIARLHWIKGLDYTLRALALLKSKDIKFKYQIIGTGTEYEALRFAIHELGLEDSVSFVGELSHHKTLQQLESTDLYIQYSQSEGFCNAVLEAQAMHCLCIVSDGGALPENVLDNETGWVVPKRDSKALAETIFRVLNRDALALKAIRTKARKRVLTDFTIKHQIQSFIDFYE</sequence>
<dbReference type="Proteomes" id="UP000624701">
    <property type="component" value="Unassembled WGS sequence"/>
</dbReference>
<proteinExistence type="predicted"/>
<dbReference type="PANTHER" id="PTHR12526">
    <property type="entry name" value="GLYCOSYLTRANSFERASE"/>
    <property type="match status" value="1"/>
</dbReference>
<accession>A0ABQ2C104</accession>
<reference evidence="3" key="1">
    <citation type="journal article" date="2019" name="Int. J. Syst. Evol. Microbiol.">
        <title>The Global Catalogue of Microorganisms (GCM) 10K type strain sequencing project: providing services to taxonomists for standard genome sequencing and annotation.</title>
        <authorList>
            <consortium name="The Broad Institute Genomics Platform"/>
            <consortium name="The Broad Institute Genome Sequencing Center for Infectious Disease"/>
            <person name="Wu L."/>
            <person name="Ma J."/>
        </authorList>
    </citation>
    <scope>NUCLEOTIDE SEQUENCE [LARGE SCALE GENOMIC DNA]</scope>
    <source>
        <strain evidence="3">CCM 8681</strain>
    </source>
</reference>